<name>A0A0V0YZE2_9BILA</name>
<evidence type="ECO:0000313" key="3">
    <source>
        <dbReference type="Proteomes" id="UP000054783"/>
    </source>
</evidence>
<protein>
    <submittedName>
        <fullName evidence="2">Uncharacterized protein</fullName>
    </submittedName>
</protein>
<evidence type="ECO:0000313" key="2">
    <source>
        <dbReference type="EMBL" id="KRY05162.1"/>
    </source>
</evidence>
<feature type="transmembrane region" description="Helical" evidence="1">
    <location>
        <begin position="69"/>
        <end position="89"/>
    </location>
</feature>
<dbReference type="EMBL" id="JYDQ01001465">
    <property type="protein sequence ID" value="KRY05162.1"/>
    <property type="molecule type" value="Genomic_DNA"/>
</dbReference>
<accession>A0A0V0YZE2</accession>
<keyword evidence="1" id="KW-0812">Transmembrane</keyword>
<dbReference type="Proteomes" id="UP000054783">
    <property type="component" value="Unassembled WGS sequence"/>
</dbReference>
<keyword evidence="1" id="KW-1133">Transmembrane helix</keyword>
<gene>
    <name evidence="2" type="ORF">T12_11650</name>
</gene>
<reference evidence="2 3" key="1">
    <citation type="submission" date="2015-01" db="EMBL/GenBank/DDBJ databases">
        <title>Evolution of Trichinella species and genotypes.</title>
        <authorList>
            <person name="Korhonen P.K."/>
            <person name="Edoardo P."/>
            <person name="Giuseppe L.R."/>
            <person name="Gasser R.B."/>
        </authorList>
    </citation>
    <scope>NUCLEOTIDE SEQUENCE [LARGE SCALE GENOMIC DNA]</scope>
    <source>
        <strain evidence="2">ISS2496</strain>
    </source>
</reference>
<sequence>LACTGAEDGSSDLTIVFCSATDLSDADVLGELAVTGFPSVVFPRCGLVLLGPVFLLLVFALAVLLDRQIFVVLVFILLGREVFVALVFLV</sequence>
<keyword evidence="3" id="KW-1185">Reference proteome</keyword>
<organism evidence="2 3">
    <name type="scientific">Trichinella patagoniensis</name>
    <dbReference type="NCBI Taxonomy" id="990121"/>
    <lineage>
        <taxon>Eukaryota</taxon>
        <taxon>Metazoa</taxon>
        <taxon>Ecdysozoa</taxon>
        <taxon>Nematoda</taxon>
        <taxon>Enoplea</taxon>
        <taxon>Dorylaimia</taxon>
        <taxon>Trichinellida</taxon>
        <taxon>Trichinellidae</taxon>
        <taxon>Trichinella</taxon>
    </lineage>
</organism>
<feature type="non-terminal residue" evidence="2">
    <location>
        <position position="1"/>
    </location>
</feature>
<feature type="non-terminal residue" evidence="2">
    <location>
        <position position="90"/>
    </location>
</feature>
<feature type="transmembrane region" description="Helical" evidence="1">
    <location>
        <begin position="41"/>
        <end position="62"/>
    </location>
</feature>
<evidence type="ECO:0000256" key="1">
    <source>
        <dbReference type="SAM" id="Phobius"/>
    </source>
</evidence>
<dbReference type="AlphaFoldDB" id="A0A0V0YZE2"/>
<comment type="caution">
    <text evidence="2">The sequence shown here is derived from an EMBL/GenBank/DDBJ whole genome shotgun (WGS) entry which is preliminary data.</text>
</comment>
<keyword evidence="1" id="KW-0472">Membrane</keyword>
<proteinExistence type="predicted"/>